<dbReference type="PANTHER" id="PTHR33337">
    <property type="entry name" value="GFA DOMAIN-CONTAINING PROTEIN"/>
    <property type="match status" value="1"/>
</dbReference>
<comment type="caution">
    <text evidence="6">The sequence shown here is derived from an EMBL/GenBank/DDBJ whole genome shotgun (WGS) entry which is preliminary data.</text>
</comment>
<dbReference type="Pfam" id="PF04828">
    <property type="entry name" value="GFA"/>
    <property type="match status" value="1"/>
</dbReference>
<evidence type="ECO:0000256" key="3">
    <source>
        <dbReference type="ARBA" id="ARBA00022833"/>
    </source>
</evidence>
<protein>
    <submittedName>
        <fullName evidence="6">GFA family protein</fullName>
    </submittedName>
</protein>
<organism evidence="6 7">
    <name type="scientific">Rhizobium straminoryzae</name>
    <dbReference type="NCBI Taxonomy" id="1387186"/>
    <lineage>
        <taxon>Bacteria</taxon>
        <taxon>Pseudomonadati</taxon>
        <taxon>Pseudomonadota</taxon>
        <taxon>Alphaproteobacteria</taxon>
        <taxon>Hyphomicrobiales</taxon>
        <taxon>Rhizobiaceae</taxon>
        <taxon>Rhizobium/Agrobacterium group</taxon>
        <taxon>Rhizobium</taxon>
    </lineage>
</organism>
<dbReference type="Gene3D" id="3.90.1590.10">
    <property type="entry name" value="glutathione-dependent formaldehyde- activating enzyme (gfa)"/>
    <property type="match status" value="1"/>
</dbReference>
<keyword evidence="4" id="KW-0456">Lyase</keyword>
<keyword evidence="7" id="KW-1185">Reference proteome</keyword>
<comment type="similarity">
    <text evidence="1">Belongs to the Gfa family.</text>
</comment>
<keyword evidence="2" id="KW-0479">Metal-binding</keyword>
<evidence type="ECO:0000256" key="2">
    <source>
        <dbReference type="ARBA" id="ARBA00022723"/>
    </source>
</evidence>
<reference evidence="6 7" key="1">
    <citation type="submission" date="2019-07" db="EMBL/GenBank/DDBJ databases">
        <title>Ln-dependent methylotrophs.</title>
        <authorList>
            <person name="Tani A."/>
        </authorList>
    </citation>
    <scope>NUCLEOTIDE SEQUENCE [LARGE SCALE GENOMIC DNA]</scope>
    <source>
        <strain evidence="6 7">SM12</strain>
    </source>
</reference>
<keyword evidence="3" id="KW-0862">Zinc</keyword>
<accession>A0A549SLD5</accession>
<dbReference type="PROSITE" id="PS51891">
    <property type="entry name" value="CENP_V_GFA"/>
    <property type="match status" value="1"/>
</dbReference>
<dbReference type="GO" id="GO:0016846">
    <property type="term" value="F:carbon-sulfur lyase activity"/>
    <property type="evidence" value="ECO:0007669"/>
    <property type="project" value="InterPro"/>
</dbReference>
<sequence length="165" mass="17800">MAPGGRMSAPLSGGCQCGAVRYRIRGVPANPHLCHCRMCQKAAGNYFLPLGWVARADFTLTRGEPAWFRSSGMVRRGFCAACGTPLFFEPLGGDGLNVTLGALDEPERVKPALQSGQNSRLSFFPALAALPEEVETISADWLAAVAQRTCQHPDHDTADWPPEED</sequence>
<evidence type="ECO:0000256" key="1">
    <source>
        <dbReference type="ARBA" id="ARBA00005495"/>
    </source>
</evidence>
<dbReference type="EMBL" id="VJMG01000116">
    <property type="protein sequence ID" value="TRL30438.1"/>
    <property type="molecule type" value="Genomic_DNA"/>
</dbReference>
<evidence type="ECO:0000259" key="5">
    <source>
        <dbReference type="PROSITE" id="PS51891"/>
    </source>
</evidence>
<dbReference type="Proteomes" id="UP000316801">
    <property type="component" value="Unassembled WGS sequence"/>
</dbReference>
<evidence type="ECO:0000313" key="6">
    <source>
        <dbReference type="EMBL" id="TRL30438.1"/>
    </source>
</evidence>
<dbReference type="InterPro" id="IPR011057">
    <property type="entry name" value="Mss4-like_sf"/>
</dbReference>
<dbReference type="PANTHER" id="PTHR33337:SF40">
    <property type="entry name" value="CENP-V_GFA DOMAIN-CONTAINING PROTEIN-RELATED"/>
    <property type="match status" value="1"/>
</dbReference>
<evidence type="ECO:0000313" key="7">
    <source>
        <dbReference type="Proteomes" id="UP000316801"/>
    </source>
</evidence>
<dbReference type="AlphaFoldDB" id="A0A549SLD5"/>
<proteinExistence type="inferred from homology"/>
<evidence type="ECO:0000256" key="4">
    <source>
        <dbReference type="ARBA" id="ARBA00023239"/>
    </source>
</evidence>
<gene>
    <name evidence="6" type="ORF">FNA46_25535</name>
</gene>
<feature type="domain" description="CENP-V/GFA" evidence="5">
    <location>
        <begin position="11"/>
        <end position="118"/>
    </location>
</feature>
<dbReference type="GO" id="GO:0046872">
    <property type="term" value="F:metal ion binding"/>
    <property type="evidence" value="ECO:0007669"/>
    <property type="project" value="UniProtKB-KW"/>
</dbReference>
<dbReference type="SUPFAM" id="SSF51316">
    <property type="entry name" value="Mss4-like"/>
    <property type="match status" value="1"/>
</dbReference>
<dbReference type="InterPro" id="IPR006913">
    <property type="entry name" value="CENP-V/GFA"/>
</dbReference>
<name>A0A549SLD5_9HYPH</name>